<dbReference type="Proteomes" id="UP000735302">
    <property type="component" value="Unassembled WGS sequence"/>
</dbReference>
<keyword evidence="2" id="KW-1185">Reference proteome</keyword>
<dbReference type="AlphaFoldDB" id="A0AAV4C9J9"/>
<dbReference type="EMBL" id="BLXT01005992">
    <property type="protein sequence ID" value="GFO28065.1"/>
    <property type="molecule type" value="Genomic_DNA"/>
</dbReference>
<evidence type="ECO:0000313" key="2">
    <source>
        <dbReference type="Proteomes" id="UP000735302"/>
    </source>
</evidence>
<protein>
    <submittedName>
        <fullName evidence="1">Uncharacterized protein</fullName>
    </submittedName>
</protein>
<reference evidence="1 2" key="1">
    <citation type="journal article" date="2021" name="Elife">
        <title>Chloroplast acquisition without the gene transfer in kleptoplastic sea slugs, Plakobranchus ocellatus.</title>
        <authorList>
            <person name="Maeda T."/>
            <person name="Takahashi S."/>
            <person name="Yoshida T."/>
            <person name="Shimamura S."/>
            <person name="Takaki Y."/>
            <person name="Nagai Y."/>
            <person name="Toyoda A."/>
            <person name="Suzuki Y."/>
            <person name="Arimoto A."/>
            <person name="Ishii H."/>
            <person name="Satoh N."/>
            <person name="Nishiyama T."/>
            <person name="Hasebe M."/>
            <person name="Maruyama T."/>
            <person name="Minagawa J."/>
            <person name="Obokata J."/>
            <person name="Shigenobu S."/>
        </authorList>
    </citation>
    <scope>NUCLEOTIDE SEQUENCE [LARGE SCALE GENOMIC DNA]</scope>
</reference>
<sequence length="90" mass="10425">MTITYNSNKLCKPSGCVSSLSAYEKNYYRHYFDCGAVSARRELDLSDIDLQEDRCLKTWQPGKELRSCYSFHPTTHMPQELPLQKGTSRQ</sequence>
<gene>
    <name evidence="1" type="ORF">PoB_005457000</name>
</gene>
<name>A0AAV4C9J9_9GAST</name>
<organism evidence="1 2">
    <name type="scientific">Plakobranchus ocellatus</name>
    <dbReference type="NCBI Taxonomy" id="259542"/>
    <lineage>
        <taxon>Eukaryota</taxon>
        <taxon>Metazoa</taxon>
        <taxon>Spiralia</taxon>
        <taxon>Lophotrochozoa</taxon>
        <taxon>Mollusca</taxon>
        <taxon>Gastropoda</taxon>
        <taxon>Heterobranchia</taxon>
        <taxon>Euthyneura</taxon>
        <taxon>Panpulmonata</taxon>
        <taxon>Sacoglossa</taxon>
        <taxon>Placobranchoidea</taxon>
        <taxon>Plakobranchidae</taxon>
        <taxon>Plakobranchus</taxon>
    </lineage>
</organism>
<evidence type="ECO:0000313" key="1">
    <source>
        <dbReference type="EMBL" id="GFO28065.1"/>
    </source>
</evidence>
<accession>A0AAV4C9J9</accession>
<proteinExistence type="predicted"/>
<comment type="caution">
    <text evidence="1">The sequence shown here is derived from an EMBL/GenBank/DDBJ whole genome shotgun (WGS) entry which is preliminary data.</text>
</comment>